<dbReference type="EMBL" id="HBHP01024224">
    <property type="protein sequence ID" value="CAD9771055.1"/>
    <property type="molecule type" value="Transcribed_RNA"/>
</dbReference>
<keyword evidence="10" id="KW-0406">Ion transport</keyword>
<dbReference type="AlphaFoldDB" id="A0A7S2TWT7"/>
<evidence type="ECO:0000256" key="15">
    <source>
        <dbReference type="SAM" id="Phobius"/>
    </source>
</evidence>
<evidence type="ECO:0000256" key="11">
    <source>
        <dbReference type="ARBA" id="ARBA00023128"/>
    </source>
</evidence>
<keyword evidence="12 15" id="KW-0472">Membrane</keyword>
<reference evidence="17" key="1">
    <citation type="submission" date="2021-01" db="EMBL/GenBank/DDBJ databases">
        <authorList>
            <person name="Corre E."/>
            <person name="Pelletier E."/>
            <person name="Niang G."/>
            <person name="Scheremetjew M."/>
            <person name="Finn R."/>
            <person name="Kale V."/>
            <person name="Holt S."/>
            <person name="Cochrane G."/>
            <person name="Meng A."/>
            <person name="Brown T."/>
            <person name="Cohen L."/>
        </authorList>
    </citation>
    <scope>NUCLEOTIDE SEQUENCE</scope>
    <source>
        <strain evidence="17">CCMP622</strain>
    </source>
</reference>
<keyword evidence="3" id="KW-0813">Transport</keyword>
<keyword evidence="7" id="KW-0999">Mitochondrion inner membrane</keyword>
<evidence type="ECO:0000256" key="7">
    <source>
        <dbReference type="ARBA" id="ARBA00022792"/>
    </source>
</evidence>
<dbReference type="GO" id="GO:0036444">
    <property type="term" value="P:calcium import into the mitochondrion"/>
    <property type="evidence" value="ECO:0007669"/>
    <property type="project" value="TreeGrafter"/>
</dbReference>
<dbReference type="GO" id="GO:1990246">
    <property type="term" value="C:uniplex complex"/>
    <property type="evidence" value="ECO:0007669"/>
    <property type="project" value="TreeGrafter"/>
</dbReference>
<name>A0A7S2TWT7_9EUKA</name>
<keyword evidence="13" id="KW-0407">Ion channel</keyword>
<evidence type="ECO:0000256" key="4">
    <source>
        <dbReference type="ARBA" id="ARBA00022568"/>
    </source>
</evidence>
<evidence type="ECO:0000256" key="13">
    <source>
        <dbReference type="ARBA" id="ARBA00023303"/>
    </source>
</evidence>
<evidence type="ECO:0000256" key="6">
    <source>
        <dbReference type="ARBA" id="ARBA00022692"/>
    </source>
</evidence>
<keyword evidence="6 15" id="KW-0812">Transmembrane</keyword>
<comment type="similarity">
    <text evidence="2">Belongs to the MCU (TC 1.A.77) family.</text>
</comment>
<evidence type="ECO:0000259" key="16">
    <source>
        <dbReference type="Pfam" id="PF04678"/>
    </source>
</evidence>
<gene>
    <name evidence="17" type="ORF">LSP00402_LOCUS15045</name>
</gene>
<evidence type="ECO:0000256" key="8">
    <source>
        <dbReference type="ARBA" id="ARBA00022837"/>
    </source>
</evidence>
<keyword evidence="5" id="KW-0107">Calcium channel</keyword>
<evidence type="ECO:0000256" key="10">
    <source>
        <dbReference type="ARBA" id="ARBA00023065"/>
    </source>
</evidence>
<dbReference type="Pfam" id="PF04678">
    <property type="entry name" value="MCU"/>
    <property type="match status" value="1"/>
</dbReference>
<protein>
    <recommendedName>
        <fullName evidence="16">Calcium uniporter protein C-terminal domain-containing protein</fullName>
    </recommendedName>
</protein>
<comment type="subcellular location">
    <subcellularLocation>
        <location evidence="1">Mitochondrion inner membrane</location>
        <topology evidence="1">Multi-pass membrane protein</topology>
    </subcellularLocation>
</comment>
<evidence type="ECO:0000256" key="9">
    <source>
        <dbReference type="ARBA" id="ARBA00022989"/>
    </source>
</evidence>
<dbReference type="PANTHER" id="PTHR13462:SF10">
    <property type="entry name" value="CALCIUM UNIPORTER PROTEIN, MITOCHONDRIAL"/>
    <property type="match status" value="1"/>
</dbReference>
<keyword evidence="8" id="KW-0106">Calcium</keyword>
<evidence type="ECO:0000256" key="12">
    <source>
        <dbReference type="ARBA" id="ARBA00023136"/>
    </source>
</evidence>
<evidence type="ECO:0000256" key="2">
    <source>
        <dbReference type="ARBA" id="ARBA00005653"/>
    </source>
</evidence>
<keyword evidence="9 15" id="KW-1133">Transmembrane helix</keyword>
<dbReference type="PANTHER" id="PTHR13462">
    <property type="entry name" value="CALCIUM UNIPORTER PROTEIN, MITOCHONDRIAL"/>
    <property type="match status" value="1"/>
</dbReference>
<feature type="transmembrane region" description="Helical" evidence="15">
    <location>
        <begin position="191"/>
        <end position="209"/>
    </location>
</feature>
<feature type="transmembrane region" description="Helical" evidence="15">
    <location>
        <begin position="165"/>
        <end position="185"/>
    </location>
</feature>
<evidence type="ECO:0000256" key="1">
    <source>
        <dbReference type="ARBA" id="ARBA00004448"/>
    </source>
</evidence>
<sequence length="252" mass="28268">MVARPGRSRLERHLPRSRWCSAFDQKVRDAFKGDEQAVQVGQKLVAQVKHAAASKDTMDNCELKEALSIAGGSPEDLSKYVELLESEGVAVRVSSLHRRAHMLHLNPLKLRDQANVLLDPTGENKAYRTACKERAMKELETLEAKIAGIQRAALMRTRVKMMGSSILISSYVAGVAYLTAIVFSWDTMEPITYFIGATITTISVAYAGLARQEFDFADKYESWTATDVNSCMQRDVDHQRLAVLKKYIERLK</sequence>
<keyword evidence="4" id="KW-0109">Calcium transport</keyword>
<evidence type="ECO:0000256" key="3">
    <source>
        <dbReference type="ARBA" id="ARBA00022448"/>
    </source>
</evidence>
<proteinExistence type="inferred from homology"/>
<organism evidence="17">
    <name type="scientific">Lotharella oceanica</name>
    <dbReference type="NCBI Taxonomy" id="641309"/>
    <lineage>
        <taxon>Eukaryota</taxon>
        <taxon>Sar</taxon>
        <taxon>Rhizaria</taxon>
        <taxon>Cercozoa</taxon>
        <taxon>Chlorarachniophyceae</taxon>
        <taxon>Lotharella</taxon>
    </lineage>
</organism>
<evidence type="ECO:0000256" key="5">
    <source>
        <dbReference type="ARBA" id="ARBA00022673"/>
    </source>
</evidence>
<dbReference type="InterPro" id="IPR006769">
    <property type="entry name" value="MCU_C"/>
</dbReference>
<evidence type="ECO:0000313" key="17">
    <source>
        <dbReference type="EMBL" id="CAD9771055.1"/>
    </source>
</evidence>
<keyword evidence="11" id="KW-0496">Mitochondrion</keyword>
<dbReference type="GO" id="GO:0005262">
    <property type="term" value="F:calcium channel activity"/>
    <property type="evidence" value="ECO:0007669"/>
    <property type="project" value="UniProtKB-KW"/>
</dbReference>
<dbReference type="GO" id="GO:0051560">
    <property type="term" value="P:mitochondrial calcium ion homeostasis"/>
    <property type="evidence" value="ECO:0007669"/>
    <property type="project" value="InterPro"/>
</dbReference>
<dbReference type="GO" id="GO:0015292">
    <property type="term" value="F:uniporter activity"/>
    <property type="evidence" value="ECO:0007669"/>
    <property type="project" value="TreeGrafter"/>
</dbReference>
<comment type="catalytic activity">
    <reaction evidence="14">
        <text>Ca(2+)(in) = Ca(2+)(out)</text>
        <dbReference type="Rhea" id="RHEA:29671"/>
        <dbReference type="ChEBI" id="CHEBI:29108"/>
    </reaction>
</comment>
<dbReference type="InterPro" id="IPR039055">
    <property type="entry name" value="MCU_fam"/>
</dbReference>
<evidence type="ECO:0000256" key="14">
    <source>
        <dbReference type="ARBA" id="ARBA00036634"/>
    </source>
</evidence>
<accession>A0A7S2TWT7</accession>
<feature type="domain" description="Calcium uniporter protein C-terminal" evidence="16">
    <location>
        <begin position="78"/>
        <end position="240"/>
    </location>
</feature>